<feature type="transmembrane region" description="Helical" evidence="2">
    <location>
        <begin position="1174"/>
        <end position="1193"/>
    </location>
</feature>
<dbReference type="AlphaFoldDB" id="A0A6C0JWZ6"/>
<sequence length="1195" mass="129326">MATTTSQKYASSDFITSITDTESKEQNTLNSAASQVLTTANFNNVFTPVNVAGLNTDGLIDVNTQFEKSYTYSAMDIIPFASVGAKNAHVGCKTAPEYARSNNINMTRADNAYHTFNTCANKAGMLNKKYFSVIKPLPSAGVKDPNLFECHVGDEPLMNATTGPSSNSYYDYVVCWSMGPAVNTIGVNSDTGDIIITADNISNMGVKQNTYSNTVANYTYGNAGTYLPPNTYVSLKTYIFDLNQVTVTGGFMNGGYIGADIPISKVALVPNTNDTYIVGINQGQYIKMIKIQLAIGNSKLYPSLPNDGSLYAKAVEAKYSGLHRFVRITASCNNDNWLQISELQVFDENGNNVAKGKKVYAKDSWPWYSNPAYAVSGNAANKPYYSGHHSGSPCNSWWMVDLGQDVNITKIVYYNRQDCCQGRTNGALLDCLGVNGEVMFRTTMNGDMVQTFQVPPNNMDLNALWNKGIPTNLVGDATTTGYGIKGFTVRVDPVALGRGAPGYASQQDVQLPAGQTSYTTLTGVEPSICQSTCDNDPNCLGYTTSGTTTVASEIDTTDLGCYKDSWTRAMLTGNGTGKNKDSCLVEARNRGHTFFGLQNGGECWTTNDDSTTSGYKRYGPENKQPCYSLGGGWQNHVYKRNFVNKPISNCNFYGANIGSGAQPAKGSNISVRNQTTAPVNNTTLNMTNNALKLDLTQCGSNACKFRLELGTDGNIKLYRLSSSNGTVSSSPTGEVVWDLFSSDNTVATKVKNIAPITQLDWKNDFNNGTNNILSAGESIPTTKKQLISSNGQFKLEISGGYLQLKAAVYGCFSSDSTYSNTTAPMYTNAVENGAQSYYVYQSDLSHPKVGNAYYGVRGPKGMAIKNIDRTNPILLNSVSYIQLPDKYIPANDTDPTAISATNAQDCQAKCSASTDCKYVYVKNDNQCLLGNKLQPAYIPQPSDSTDKYALYLRRQVLDTTNVSSTISLDQRVQSLPTSQYRNFKADFFGPPITGPQDIGGAATPIGQAITARRQEIQGGDATVKTTTQPPPAAPSTYPASNYSSAPKPTDNTNKTTFSSTVFSEGFDTHQWSDPGANCGATPNVPTCYAAIRDGQITPLKAIAQDYSNQLNQMNTTYNDISNNVTNYNALYNIMNSDPIYDFSETQPIVLSGNSDLTTEMLNDSKRLALQTNNIYIAGSILTTTLLVSAIYLGRS</sequence>
<evidence type="ECO:0000256" key="1">
    <source>
        <dbReference type="SAM" id="MobiDB-lite"/>
    </source>
</evidence>
<name>A0A6C0JWZ6_9ZZZZ</name>
<evidence type="ECO:0000256" key="2">
    <source>
        <dbReference type="SAM" id="Phobius"/>
    </source>
</evidence>
<dbReference type="PANTHER" id="PTHR45713:SF6">
    <property type="entry name" value="F5_8 TYPE C DOMAIN-CONTAINING PROTEIN"/>
    <property type="match status" value="1"/>
</dbReference>
<protein>
    <recommendedName>
        <fullName evidence="3">Apple domain-containing protein</fullName>
    </recommendedName>
</protein>
<dbReference type="EMBL" id="MN740752">
    <property type="protein sequence ID" value="QHU10285.1"/>
    <property type="molecule type" value="Genomic_DNA"/>
</dbReference>
<dbReference type="InterPro" id="IPR051941">
    <property type="entry name" value="BG_Antigen-Binding_Lectin"/>
</dbReference>
<feature type="region of interest" description="Disordered" evidence="1">
    <location>
        <begin position="1020"/>
        <end position="1054"/>
    </location>
</feature>
<dbReference type="SUPFAM" id="SSF49785">
    <property type="entry name" value="Galactose-binding domain-like"/>
    <property type="match status" value="1"/>
</dbReference>
<keyword evidence="2" id="KW-1133">Transmembrane helix</keyword>
<dbReference type="InterPro" id="IPR003609">
    <property type="entry name" value="Pan_app"/>
</dbReference>
<dbReference type="Pfam" id="PF00024">
    <property type="entry name" value="PAN_1"/>
    <property type="match status" value="1"/>
</dbReference>
<proteinExistence type="predicted"/>
<accession>A0A6C0JWZ6</accession>
<organism evidence="4">
    <name type="scientific">viral metagenome</name>
    <dbReference type="NCBI Taxonomy" id="1070528"/>
    <lineage>
        <taxon>unclassified sequences</taxon>
        <taxon>metagenomes</taxon>
        <taxon>organismal metagenomes</taxon>
    </lineage>
</organism>
<dbReference type="Gene3D" id="2.60.120.260">
    <property type="entry name" value="Galactose-binding domain-like"/>
    <property type="match status" value="1"/>
</dbReference>
<evidence type="ECO:0000259" key="3">
    <source>
        <dbReference type="Pfam" id="PF00024"/>
    </source>
</evidence>
<evidence type="ECO:0000313" key="4">
    <source>
        <dbReference type="EMBL" id="QHU10285.1"/>
    </source>
</evidence>
<dbReference type="Pfam" id="PF22633">
    <property type="entry name" value="F5_F8_type_C_2"/>
    <property type="match status" value="1"/>
</dbReference>
<keyword evidence="2" id="KW-0812">Transmembrane</keyword>
<feature type="domain" description="Apple" evidence="3">
    <location>
        <begin position="893"/>
        <end position="932"/>
    </location>
</feature>
<dbReference type="PANTHER" id="PTHR45713">
    <property type="entry name" value="FTP DOMAIN-CONTAINING PROTEIN"/>
    <property type="match status" value="1"/>
</dbReference>
<feature type="compositionally biased region" description="Low complexity" evidence="1">
    <location>
        <begin position="1034"/>
        <end position="1046"/>
    </location>
</feature>
<keyword evidence="2" id="KW-0472">Membrane</keyword>
<dbReference type="InterPro" id="IPR008979">
    <property type="entry name" value="Galactose-bd-like_sf"/>
</dbReference>
<reference evidence="4" key="1">
    <citation type="journal article" date="2020" name="Nature">
        <title>Giant virus diversity and host interactions through global metagenomics.</title>
        <authorList>
            <person name="Schulz F."/>
            <person name="Roux S."/>
            <person name="Paez-Espino D."/>
            <person name="Jungbluth S."/>
            <person name="Walsh D.A."/>
            <person name="Denef V.J."/>
            <person name="McMahon K.D."/>
            <person name="Konstantinidis K.T."/>
            <person name="Eloe-Fadrosh E.A."/>
            <person name="Kyrpides N.C."/>
            <person name="Woyke T."/>
        </authorList>
    </citation>
    <scope>NUCLEOTIDE SEQUENCE</scope>
    <source>
        <strain evidence="4">GVMAG-S-1101164-67</strain>
    </source>
</reference>